<keyword evidence="5" id="KW-0411">Iron-sulfur</keyword>
<evidence type="ECO:0000313" key="8">
    <source>
        <dbReference type="Proteomes" id="UP000260983"/>
    </source>
</evidence>
<sequence length="620" mass="69879">MKRFHILTVLLMLSWGISAQSHFDMVVVGGNPGGIMAAIAAARQGKTSVILERTRHIGGLPVNGLGATDIATREATTGLFMEFTTRIKQYYADRYGENSQQLKDCSDGFHFEPYVAASVYQDMLNEHKDKITVLLMRQFDAENQNISLRDGRIESICILNRENGEKETYRGDIFIDATYEGDLGAAAGVPFRVGRESKAEFGEPGAGRTYEYWKSLPASGSMGESDNAVQAYNYRLCLTNDPDNRVLFPKPASYNRDEYVSLIEDVWTGKNTQRAMLKVTDEMMEENRRHIAAGNQTKLPGDSWGIRKLSSIVKLPNQKTDGNNQHAAFISTDLPEENWPWPTSSWEWRDQFAKRLKDYTLGLFWFAQNDPELPEHFRKAMLEWGLAKDEYQDNEYFPRQVYVREGRRFEGVYFFTAKDALPVAPDKRPPLHANSVTASHYALDSHAARKRETGRAHLDGFISYPTSVYTVPLGVILPRNVDNLLLPVPVSGSHIGFSTLRMEPCWMALGQAAGIAASLAIDDKVAVQDVDMPKLQELLIDQKATLIYFRDLSPEAPDFRLAQYMGLRGYLPGWNANLQGAVDEDTLQEWSALCGFKLRAVPGKTSRLEVLTSIYKRLRQ</sequence>
<keyword evidence="1" id="KW-0004">4Fe-4S</keyword>
<evidence type="ECO:0000256" key="4">
    <source>
        <dbReference type="ARBA" id="ARBA00023004"/>
    </source>
</evidence>
<evidence type="ECO:0000256" key="2">
    <source>
        <dbReference type="ARBA" id="ARBA00022723"/>
    </source>
</evidence>
<feature type="signal peptide" evidence="6">
    <location>
        <begin position="1"/>
        <end position="19"/>
    </location>
</feature>
<evidence type="ECO:0000256" key="6">
    <source>
        <dbReference type="SAM" id="SignalP"/>
    </source>
</evidence>
<dbReference type="Proteomes" id="UP000260983">
    <property type="component" value="Unassembled WGS sequence"/>
</dbReference>
<dbReference type="SUPFAM" id="SSF51905">
    <property type="entry name" value="FAD/NAD(P)-binding domain"/>
    <property type="match status" value="1"/>
</dbReference>
<dbReference type="PANTHER" id="PTHR43498">
    <property type="entry name" value="FERREDOXIN:COB-COM HETERODISULFIDE REDUCTASE SUBUNIT A"/>
    <property type="match status" value="1"/>
</dbReference>
<dbReference type="EMBL" id="QSUL01000022">
    <property type="protein sequence ID" value="RGN31081.1"/>
    <property type="molecule type" value="Genomic_DNA"/>
</dbReference>
<proteinExistence type="predicted"/>
<dbReference type="Gene3D" id="3.50.50.60">
    <property type="entry name" value="FAD/NAD(P)-binding domain"/>
    <property type="match status" value="1"/>
</dbReference>
<keyword evidence="2" id="KW-0479">Metal-binding</keyword>
<evidence type="ECO:0000256" key="5">
    <source>
        <dbReference type="ARBA" id="ARBA00023014"/>
    </source>
</evidence>
<keyword evidence="3" id="KW-0560">Oxidoreductase</keyword>
<keyword evidence="4" id="KW-0408">Iron</keyword>
<dbReference type="RefSeq" id="WP_117725546.1">
    <property type="nucleotide sequence ID" value="NZ_QSUL01000022.1"/>
</dbReference>
<reference evidence="7 8" key="1">
    <citation type="submission" date="2018-08" db="EMBL/GenBank/DDBJ databases">
        <title>A genome reference for cultivated species of the human gut microbiota.</title>
        <authorList>
            <person name="Zou Y."/>
            <person name="Xue W."/>
            <person name="Luo G."/>
        </authorList>
    </citation>
    <scope>NUCLEOTIDE SEQUENCE [LARGE SCALE GENOMIC DNA]</scope>
    <source>
        <strain evidence="7 8">OM05-15BH</strain>
    </source>
</reference>
<evidence type="ECO:0000256" key="3">
    <source>
        <dbReference type="ARBA" id="ARBA00023002"/>
    </source>
</evidence>
<name>A0A3E5B0E6_9BACE</name>
<dbReference type="GO" id="GO:0051539">
    <property type="term" value="F:4 iron, 4 sulfur cluster binding"/>
    <property type="evidence" value="ECO:0007669"/>
    <property type="project" value="UniProtKB-KW"/>
</dbReference>
<accession>A0A3E5B0E6</accession>
<dbReference type="InterPro" id="IPR036188">
    <property type="entry name" value="FAD/NAD-bd_sf"/>
</dbReference>
<evidence type="ECO:0000256" key="1">
    <source>
        <dbReference type="ARBA" id="ARBA00022485"/>
    </source>
</evidence>
<dbReference type="GO" id="GO:0046872">
    <property type="term" value="F:metal ion binding"/>
    <property type="evidence" value="ECO:0007669"/>
    <property type="project" value="UniProtKB-KW"/>
</dbReference>
<keyword evidence="6" id="KW-0732">Signal</keyword>
<organism evidence="7 8">
    <name type="scientific">Bacteroides oleiciplenus</name>
    <dbReference type="NCBI Taxonomy" id="626931"/>
    <lineage>
        <taxon>Bacteria</taxon>
        <taxon>Pseudomonadati</taxon>
        <taxon>Bacteroidota</taxon>
        <taxon>Bacteroidia</taxon>
        <taxon>Bacteroidales</taxon>
        <taxon>Bacteroidaceae</taxon>
        <taxon>Bacteroides</taxon>
    </lineage>
</organism>
<protein>
    <submittedName>
        <fullName evidence="7">FAD-dependent oxidoreductase</fullName>
    </submittedName>
</protein>
<evidence type="ECO:0000313" key="7">
    <source>
        <dbReference type="EMBL" id="RGN31081.1"/>
    </source>
</evidence>
<dbReference type="InterPro" id="IPR039650">
    <property type="entry name" value="HdrA-like"/>
</dbReference>
<gene>
    <name evidence="7" type="ORF">DXB65_21770</name>
</gene>
<feature type="chain" id="PRO_5017634658" evidence="6">
    <location>
        <begin position="20"/>
        <end position="620"/>
    </location>
</feature>
<dbReference type="AlphaFoldDB" id="A0A3E5B0E6"/>
<dbReference type="GO" id="GO:0016491">
    <property type="term" value="F:oxidoreductase activity"/>
    <property type="evidence" value="ECO:0007669"/>
    <property type="project" value="UniProtKB-KW"/>
</dbReference>
<dbReference type="PANTHER" id="PTHR43498:SF1">
    <property type="entry name" value="COB--COM HETERODISULFIDE REDUCTASE IRON-SULFUR SUBUNIT A"/>
    <property type="match status" value="1"/>
</dbReference>
<comment type="caution">
    <text evidence="7">The sequence shown here is derived from an EMBL/GenBank/DDBJ whole genome shotgun (WGS) entry which is preliminary data.</text>
</comment>
<dbReference type="Pfam" id="PF12831">
    <property type="entry name" value="FAD_oxidored"/>
    <property type="match status" value="1"/>
</dbReference>